<evidence type="ECO:0000256" key="5">
    <source>
        <dbReference type="ARBA" id="ARBA00022989"/>
    </source>
</evidence>
<evidence type="ECO:0000256" key="3">
    <source>
        <dbReference type="ARBA" id="ARBA00022475"/>
    </source>
</evidence>
<protein>
    <submittedName>
        <fullName evidence="9">Type VII secretion protein EccE</fullName>
    </submittedName>
</protein>
<organism evidence="9 10">
    <name type="scientific">Mycobacteroides franklinii</name>
    <dbReference type="NCBI Taxonomy" id="948102"/>
    <lineage>
        <taxon>Bacteria</taxon>
        <taxon>Bacillati</taxon>
        <taxon>Actinomycetota</taxon>
        <taxon>Actinomycetes</taxon>
        <taxon>Mycobacteriales</taxon>
        <taxon>Mycobacteriaceae</taxon>
        <taxon>Mycobacteroides</taxon>
    </lineage>
</organism>
<keyword evidence="4 7" id="KW-0812">Transmembrane</keyword>
<feature type="transmembrane region" description="Helical" evidence="7">
    <location>
        <begin position="38"/>
        <end position="57"/>
    </location>
</feature>
<dbReference type="Pfam" id="PF11203">
    <property type="entry name" value="EccE"/>
    <property type="match status" value="1"/>
</dbReference>
<dbReference type="AlphaFoldDB" id="A0A4R5PE05"/>
<feature type="domain" description="Type VII secretion system protein EccE" evidence="8">
    <location>
        <begin position="203"/>
        <end position="287"/>
    </location>
</feature>
<evidence type="ECO:0000256" key="2">
    <source>
        <dbReference type="ARBA" id="ARBA00007759"/>
    </source>
</evidence>
<dbReference type="RefSeq" id="WP_078335973.1">
    <property type="nucleotide sequence ID" value="NZ_MAFQ01000014.1"/>
</dbReference>
<comment type="subcellular location">
    <subcellularLocation>
        <location evidence="1">Cell membrane</location>
    </subcellularLocation>
</comment>
<dbReference type="InterPro" id="IPR021368">
    <property type="entry name" value="T7SS_EccE"/>
</dbReference>
<dbReference type="NCBIfam" id="TIGR03923">
    <property type="entry name" value="T7SS_EccE"/>
    <property type="match status" value="1"/>
</dbReference>
<evidence type="ECO:0000313" key="9">
    <source>
        <dbReference type="EMBL" id="TDH23169.1"/>
    </source>
</evidence>
<keyword evidence="3" id="KW-1003">Cell membrane</keyword>
<accession>A0A4R5PE05</accession>
<dbReference type="InterPro" id="IPR050051">
    <property type="entry name" value="EccE_dom"/>
</dbReference>
<gene>
    <name evidence="9" type="primary">eccE</name>
    <name evidence="9" type="ORF">EJ571_06850</name>
</gene>
<evidence type="ECO:0000256" key="7">
    <source>
        <dbReference type="SAM" id="Phobius"/>
    </source>
</evidence>
<dbReference type="GO" id="GO:0005886">
    <property type="term" value="C:plasma membrane"/>
    <property type="evidence" value="ECO:0007669"/>
    <property type="project" value="UniProtKB-SubCell"/>
</dbReference>
<reference evidence="9 10" key="1">
    <citation type="journal article" date="2019" name="Sci. Rep.">
        <title>Extended insight into the Mycobacterium chelonae-abscessus complex through whole genome sequencing of Mycobacterium salmoniphilum outbreak and Mycobacterium salmoniphilum-like strains.</title>
        <authorList>
            <person name="Behra P.R.K."/>
            <person name="Das S."/>
            <person name="Pettersson B.M.F."/>
            <person name="Shirreff L."/>
            <person name="DuCote T."/>
            <person name="Jacobsson K.G."/>
            <person name="Ennis D.G."/>
            <person name="Kirsebom L.A."/>
        </authorList>
    </citation>
    <scope>NUCLEOTIDE SEQUENCE [LARGE SCALE GENOMIC DNA]</scope>
    <source>
        <strain evidence="9 10">DSM 45524</strain>
    </source>
</reference>
<proteinExistence type="inferred from homology"/>
<sequence>MTETVQDLPKATAATDASAALATGKPGAWRRWGVTGRALPLVVAEVGVSLIAVAFPWPSWWLLAALAVLAGLVAVVTFDGVTLTGWARRAARFLWWRSRKGPRLVLPEAFEETFSGIGTVGMQWDGQYLVTILSLSGRAHAPTVLAGSSAKTRDTVPINEIVGLMRQFGGIELASADVITVGRRAGDSDYAGEYDAMIGNRPAVGLRRTWLVLRLAPQGCLVALAYRKSVTGAVAAATERIRQAIIRAGCRAAVCNAAQVRTAMATIASGEDPGKIKESWSGITGETSGYIGVYRVPAVALGSALIDDVWSVPTQRTVVATRFTREASGAIRVGTLVRMHTATEMLAPPLVTLETLPGQSFDAWMATLPAGERSLRVSAPTRTWTDGDTLALPVGPTGPMLGTSVRGHYPVLCPLIDPVQPTLISVKDDPVALVQLVLRTAASGLKVTVVTDRPQLWAPLHPMEIEISNQGAETTGQFIVWDQLSVEDADSVRPAVGRGQSLLAVAHFVDTSADIGIRVEENQMQLTAGKATDRDKVPAVLQVYRTRTEARFLDHAEAYRASIAGAALR</sequence>
<keyword evidence="6 7" id="KW-0472">Membrane</keyword>
<comment type="similarity">
    <text evidence="2">Belongs to the EccE family.</text>
</comment>
<keyword evidence="5 7" id="KW-1133">Transmembrane helix</keyword>
<evidence type="ECO:0000256" key="1">
    <source>
        <dbReference type="ARBA" id="ARBA00004236"/>
    </source>
</evidence>
<dbReference type="Proteomes" id="UP000295627">
    <property type="component" value="Unassembled WGS sequence"/>
</dbReference>
<feature type="transmembrane region" description="Helical" evidence="7">
    <location>
        <begin position="63"/>
        <end position="87"/>
    </location>
</feature>
<evidence type="ECO:0000256" key="6">
    <source>
        <dbReference type="ARBA" id="ARBA00023136"/>
    </source>
</evidence>
<dbReference type="EMBL" id="RXLR01000013">
    <property type="protein sequence ID" value="TDH23169.1"/>
    <property type="molecule type" value="Genomic_DNA"/>
</dbReference>
<evidence type="ECO:0000256" key="4">
    <source>
        <dbReference type="ARBA" id="ARBA00022692"/>
    </source>
</evidence>
<evidence type="ECO:0000259" key="8">
    <source>
        <dbReference type="Pfam" id="PF11203"/>
    </source>
</evidence>
<evidence type="ECO:0000313" key="10">
    <source>
        <dbReference type="Proteomes" id="UP000295627"/>
    </source>
</evidence>
<comment type="caution">
    <text evidence="9">The sequence shown here is derived from an EMBL/GenBank/DDBJ whole genome shotgun (WGS) entry which is preliminary data.</text>
</comment>
<name>A0A4R5PE05_9MYCO</name>